<organism evidence="3 4">
    <name type="scientific">Corynebacterium matruchotii</name>
    <dbReference type="NCBI Taxonomy" id="43768"/>
    <lineage>
        <taxon>Bacteria</taxon>
        <taxon>Bacillati</taxon>
        <taxon>Actinomycetota</taxon>
        <taxon>Actinomycetes</taxon>
        <taxon>Mycobacteriales</taxon>
        <taxon>Corynebacteriaceae</taxon>
        <taxon>Corynebacterium</taxon>
    </lineage>
</organism>
<dbReference type="RefSeq" id="WP_005526543.1">
    <property type="nucleotide sequence ID" value="NZ_CAUOLB010000003.1"/>
</dbReference>
<evidence type="ECO:0000256" key="1">
    <source>
        <dbReference type="SAM" id="MobiDB-lite"/>
    </source>
</evidence>
<comment type="caution">
    <text evidence="3">The sequence shown here is derived from an EMBL/GenBank/DDBJ whole genome shotgun (WGS) entry which is preliminary data.</text>
</comment>
<dbReference type="NCBIfam" id="TIGR02234">
    <property type="entry name" value="trp_oprn_chp"/>
    <property type="match status" value="1"/>
</dbReference>
<feature type="transmembrane region" description="Helical" evidence="2">
    <location>
        <begin position="49"/>
        <end position="69"/>
    </location>
</feature>
<keyword evidence="2" id="KW-1133">Transmembrane helix</keyword>
<feature type="transmembrane region" description="Helical" evidence="2">
    <location>
        <begin position="140"/>
        <end position="163"/>
    </location>
</feature>
<dbReference type="EMBL" id="UARK01000003">
    <property type="protein sequence ID" value="SPW27875.1"/>
    <property type="molecule type" value="Genomic_DNA"/>
</dbReference>
<feature type="region of interest" description="Disordered" evidence="1">
    <location>
        <begin position="198"/>
        <end position="237"/>
    </location>
</feature>
<name>A0A6H9XH85_9CORY</name>
<sequence>MKKSVLASLMLAGGAVVLWVSSRLAWLTVTADDDKAGTKTVTIHGASWSTELIAAAIMLAAAAIAGLILRKAGRRIVGGLAAVVAAAGGWFILQVLVGGTPDAQRALAILSTNNTTSATKGAQLTSWAQITAIDVNTPPVVLALIGAAIGLVGGIILAAYPGVDGPKRTQYERKQRRTAHIAAELAAEPDSGRVLWDAIDADIDPTDDAATADPNNDPGDDPTDESANKSQMHHKPQ</sequence>
<dbReference type="Proteomes" id="UP000249886">
    <property type="component" value="Unassembled WGS sequence"/>
</dbReference>
<feature type="transmembrane region" description="Helical" evidence="2">
    <location>
        <begin position="76"/>
        <end position="97"/>
    </location>
</feature>
<proteinExistence type="predicted"/>
<keyword evidence="2" id="KW-0472">Membrane</keyword>
<evidence type="ECO:0000313" key="4">
    <source>
        <dbReference type="Proteomes" id="UP000249886"/>
    </source>
</evidence>
<gene>
    <name evidence="3" type="ORF">NCTC10254_01069</name>
</gene>
<dbReference type="InterPro" id="IPR011746">
    <property type="entry name" value="Trp_synth-assoc_CHP"/>
</dbReference>
<evidence type="ECO:0000313" key="3">
    <source>
        <dbReference type="EMBL" id="SPW27875.1"/>
    </source>
</evidence>
<dbReference type="InterPro" id="IPR019051">
    <property type="entry name" value="Trp_biosyn_TM_oprn/chp"/>
</dbReference>
<dbReference type="GeneID" id="84574221"/>
<accession>A0A6H9XH85</accession>
<feature type="compositionally biased region" description="Low complexity" evidence="1">
    <location>
        <begin position="208"/>
        <end position="217"/>
    </location>
</feature>
<evidence type="ECO:0000256" key="2">
    <source>
        <dbReference type="SAM" id="Phobius"/>
    </source>
</evidence>
<reference evidence="3 4" key="1">
    <citation type="submission" date="2018-06" db="EMBL/GenBank/DDBJ databases">
        <authorList>
            <consortium name="Pathogen Informatics"/>
            <person name="Doyle S."/>
        </authorList>
    </citation>
    <scope>NUCLEOTIDE SEQUENCE [LARGE SCALE GENOMIC DNA]</scope>
    <source>
        <strain evidence="3 4">NCTC10254</strain>
    </source>
</reference>
<keyword evidence="2" id="KW-0812">Transmembrane</keyword>
<dbReference type="Pfam" id="PF09534">
    <property type="entry name" value="Trp_oprn_chp"/>
    <property type="match status" value="1"/>
</dbReference>
<dbReference type="AlphaFoldDB" id="A0A6H9XH85"/>
<protein>
    <submittedName>
        <fullName evidence="3">Hypothetical membrane protein</fullName>
    </submittedName>
</protein>